<dbReference type="Proteomes" id="UP000245884">
    <property type="component" value="Unassembled WGS sequence"/>
</dbReference>
<feature type="transmembrane region" description="Helical" evidence="1">
    <location>
        <begin position="54"/>
        <end position="71"/>
    </location>
</feature>
<gene>
    <name evidence="2" type="ORF">BDZ90DRAFT_233166</name>
</gene>
<evidence type="ECO:0000313" key="3">
    <source>
        <dbReference type="Proteomes" id="UP000245884"/>
    </source>
</evidence>
<organism evidence="2 3">
    <name type="scientific">Jaminaea rosea</name>
    <dbReference type="NCBI Taxonomy" id="1569628"/>
    <lineage>
        <taxon>Eukaryota</taxon>
        <taxon>Fungi</taxon>
        <taxon>Dikarya</taxon>
        <taxon>Basidiomycota</taxon>
        <taxon>Ustilaginomycotina</taxon>
        <taxon>Exobasidiomycetes</taxon>
        <taxon>Microstromatales</taxon>
        <taxon>Microstromatales incertae sedis</taxon>
        <taxon>Jaminaea</taxon>
    </lineage>
</organism>
<feature type="transmembrane region" description="Helical" evidence="1">
    <location>
        <begin position="6"/>
        <end position="33"/>
    </location>
</feature>
<keyword evidence="3" id="KW-1185">Reference proteome</keyword>
<proteinExistence type="predicted"/>
<dbReference type="EMBL" id="KZ819671">
    <property type="protein sequence ID" value="PWN26556.1"/>
    <property type="molecule type" value="Genomic_DNA"/>
</dbReference>
<evidence type="ECO:0000313" key="2">
    <source>
        <dbReference type="EMBL" id="PWN26556.1"/>
    </source>
</evidence>
<evidence type="ECO:0000256" key="1">
    <source>
        <dbReference type="SAM" id="Phobius"/>
    </source>
</evidence>
<name>A0A316UMR7_9BASI</name>
<dbReference type="GeneID" id="37028361"/>
<accession>A0A316UMR7</accession>
<protein>
    <submittedName>
        <fullName evidence="2">Uncharacterized protein</fullName>
    </submittedName>
</protein>
<keyword evidence="1" id="KW-1133">Transmembrane helix</keyword>
<dbReference type="RefSeq" id="XP_025361168.1">
    <property type="nucleotide sequence ID" value="XM_025506538.1"/>
</dbReference>
<sequence length="202" mass="21952">MVKAFLSALTGLCTILAVLLAFLAFATAYLALLSHLGRAKGATPTRPSEQEKRYTLAVAAVSCLLVILLAYTESLPFILTLTCLVLSHLPSSSLLPIPPSISLGLPLIPHVLLTLHLSRLHHAAHQARSPANLLPGGRLSWDHDPAILDAGYGARETLMLFLGMVWGTPMVRGTFWLARQRVWIDEASRRLLPTANAPARRE</sequence>
<keyword evidence="1" id="KW-0812">Transmembrane</keyword>
<dbReference type="AlphaFoldDB" id="A0A316UMR7"/>
<keyword evidence="1" id="KW-0472">Membrane</keyword>
<reference evidence="2 3" key="1">
    <citation type="journal article" date="2018" name="Mol. Biol. Evol.">
        <title>Broad Genomic Sampling Reveals a Smut Pathogenic Ancestry of the Fungal Clade Ustilaginomycotina.</title>
        <authorList>
            <person name="Kijpornyongpan T."/>
            <person name="Mondo S.J."/>
            <person name="Barry K."/>
            <person name="Sandor L."/>
            <person name="Lee J."/>
            <person name="Lipzen A."/>
            <person name="Pangilinan J."/>
            <person name="LaButti K."/>
            <person name="Hainaut M."/>
            <person name="Henrissat B."/>
            <person name="Grigoriev I.V."/>
            <person name="Spatafora J.W."/>
            <person name="Aime M.C."/>
        </authorList>
    </citation>
    <scope>NUCLEOTIDE SEQUENCE [LARGE SCALE GENOMIC DNA]</scope>
    <source>
        <strain evidence="2 3">MCA 5214</strain>
    </source>
</reference>